<dbReference type="EMBL" id="ABSV01001320">
    <property type="protein sequence ID" value="EDZ71265.1"/>
    <property type="molecule type" value="Genomic_DNA"/>
</dbReference>
<evidence type="ECO:0000313" key="2">
    <source>
        <dbReference type="Proteomes" id="UP000008988"/>
    </source>
</evidence>
<gene>
    <name evidence="1" type="ORF">AWRI1631_101540</name>
</gene>
<comment type="caution">
    <text evidence="1">The sequence shown here is derived from an EMBL/GenBank/DDBJ whole genome shotgun (WGS) entry which is preliminary data.</text>
</comment>
<accession>B5VLC8</accession>
<dbReference type="AlphaFoldDB" id="B5VLC8"/>
<dbReference type="Proteomes" id="UP000008988">
    <property type="component" value="Unassembled WGS sequence"/>
</dbReference>
<name>B5VLC8_YEAS6</name>
<proteinExistence type="predicted"/>
<evidence type="ECO:0000313" key="1">
    <source>
        <dbReference type="EMBL" id="EDZ71265.1"/>
    </source>
</evidence>
<sequence>MSLGVQNPKRRKTLLRRRRSSSWITACDSEILRFNCFISSCKSCFLLYLPYSSSSLMELVKGLEDNFVFKTSIFFISFKKSSSSIFMFLTGSSTGIPSGNLRLTSLKDFPTVSF</sequence>
<protein>
    <submittedName>
        <fullName evidence="1">Uncharacterized protein</fullName>
    </submittedName>
</protein>
<reference evidence="1 2" key="1">
    <citation type="journal article" date="2008" name="FEMS Yeast Res.">
        <title>Comparative genome analysis of a Saccharomyces cerevisiae wine strain.</title>
        <authorList>
            <person name="Borneman A.R."/>
            <person name="Forgan A.H."/>
            <person name="Pretorius I.S."/>
            <person name="Chambers P.J."/>
        </authorList>
    </citation>
    <scope>NUCLEOTIDE SEQUENCE [LARGE SCALE GENOMIC DNA]</scope>
    <source>
        <strain evidence="1 2">AWRI1631</strain>
    </source>
</reference>
<organism evidence="1 2">
    <name type="scientific">Saccharomyces cerevisiae (strain AWRI1631)</name>
    <name type="common">Baker's yeast</name>
    <dbReference type="NCBI Taxonomy" id="545124"/>
    <lineage>
        <taxon>Eukaryota</taxon>
        <taxon>Fungi</taxon>
        <taxon>Dikarya</taxon>
        <taxon>Ascomycota</taxon>
        <taxon>Saccharomycotina</taxon>
        <taxon>Saccharomycetes</taxon>
        <taxon>Saccharomycetales</taxon>
        <taxon>Saccharomycetaceae</taxon>
        <taxon>Saccharomyces</taxon>
    </lineage>
</organism>